<dbReference type="Pfam" id="PF11209">
    <property type="entry name" value="LmeA"/>
    <property type="match status" value="1"/>
</dbReference>
<evidence type="ECO:0000313" key="2">
    <source>
        <dbReference type="EMBL" id="SNY04855.1"/>
    </source>
</evidence>
<dbReference type="InterPro" id="IPR021373">
    <property type="entry name" value="DUF2993"/>
</dbReference>
<dbReference type="EMBL" id="OBDY01000001">
    <property type="protein sequence ID" value="SNY04855.1"/>
    <property type="molecule type" value="Genomic_DNA"/>
</dbReference>
<accession>A0A285F0N7</accession>
<keyword evidence="3" id="KW-1185">Reference proteome</keyword>
<keyword evidence="1" id="KW-0472">Membrane</keyword>
<evidence type="ECO:0008006" key="4">
    <source>
        <dbReference type="Google" id="ProtNLM"/>
    </source>
</evidence>
<feature type="transmembrane region" description="Helical" evidence="1">
    <location>
        <begin position="19"/>
        <end position="37"/>
    </location>
</feature>
<dbReference type="Proteomes" id="UP000219612">
    <property type="component" value="Unassembled WGS sequence"/>
</dbReference>
<organism evidence="2 3">
    <name type="scientific">Paractinoplanes atraurantiacus</name>
    <dbReference type="NCBI Taxonomy" id="1036182"/>
    <lineage>
        <taxon>Bacteria</taxon>
        <taxon>Bacillati</taxon>
        <taxon>Actinomycetota</taxon>
        <taxon>Actinomycetes</taxon>
        <taxon>Micromonosporales</taxon>
        <taxon>Micromonosporaceae</taxon>
        <taxon>Paractinoplanes</taxon>
    </lineage>
</organism>
<name>A0A285F0N7_9ACTN</name>
<protein>
    <recommendedName>
        <fullName evidence="4">DUF2993 domain-containing protein</fullName>
    </recommendedName>
</protein>
<evidence type="ECO:0000313" key="3">
    <source>
        <dbReference type="Proteomes" id="UP000219612"/>
    </source>
</evidence>
<reference evidence="2 3" key="1">
    <citation type="submission" date="2017-09" db="EMBL/GenBank/DDBJ databases">
        <authorList>
            <person name="Ehlers B."/>
            <person name="Leendertz F.H."/>
        </authorList>
    </citation>
    <scope>NUCLEOTIDE SEQUENCE [LARGE SCALE GENOMIC DNA]</scope>
    <source>
        <strain evidence="2 3">CGMCC 4.6857</strain>
    </source>
</reference>
<proteinExistence type="predicted"/>
<keyword evidence="1" id="KW-0812">Transmembrane</keyword>
<evidence type="ECO:0000256" key="1">
    <source>
        <dbReference type="SAM" id="Phobius"/>
    </source>
</evidence>
<dbReference type="OrthoDB" id="3215846at2"/>
<gene>
    <name evidence="2" type="ORF">SAMN05421748_101334</name>
</gene>
<keyword evidence="1" id="KW-1133">Transmembrane helix</keyword>
<sequence>MGEVYGTQQRPRKRRGRRLLIGLIVFLVLIGVLLVVADRVAASYAEREISDRVTEQVAQQQATSEKPDVTIEGVPFLTQVLDGNYQEIHIKLPNFSGPAGNGGTIKTDLLDVRATDVNAPLDTLRSGNGDIVAGAVTGTGTIDYDQVAQLINQPGLKLAEQNGKLVGTAPVQALGQTFDVSGAATVEVKGDVVQIRFSDVTAEGLPNVPLVKNLIASYVQKLAVDLRVPALPLNLKVQKVEPQPDGLRFTAGATNVSLNTGGL</sequence>
<dbReference type="RefSeq" id="WP_097317653.1">
    <property type="nucleotide sequence ID" value="NZ_OBDY01000001.1"/>
</dbReference>
<dbReference type="AlphaFoldDB" id="A0A285F0N7"/>